<reference evidence="1" key="1">
    <citation type="submission" date="2012-04" db="EMBL/GenBank/DDBJ databases">
        <title>The Genome Sequence of Loa loa.</title>
        <authorList>
            <consortium name="The Broad Institute Genome Sequencing Platform"/>
            <consortium name="Broad Institute Genome Sequencing Center for Infectious Disease"/>
            <person name="Nutman T.B."/>
            <person name="Fink D.L."/>
            <person name="Russ C."/>
            <person name="Young S."/>
            <person name="Zeng Q."/>
            <person name="Gargeya S."/>
            <person name="Alvarado L."/>
            <person name="Berlin A."/>
            <person name="Chapman S.B."/>
            <person name="Chen Z."/>
            <person name="Freedman E."/>
            <person name="Gellesch M."/>
            <person name="Goldberg J."/>
            <person name="Griggs A."/>
            <person name="Gujja S."/>
            <person name="Heilman E.R."/>
            <person name="Heiman D."/>
            <person name="Howarth C."/>
            <person name="Mehta T."/>
            <person name="Neiman D."/>
            <person name="Pearson M."/>
            <person name="Roberts A."/>
            <person name="Saif S."/>
            <person name="Shea T."/>
            <person name="Shenoy N."/>
            <person name="Sisk P."/>
            <person name="Stolte C."/>
            <person name="Sykes S."/>
            <person name="White J."/>
            <person name="Yandava C."/>
            <person name="Haas B."/>
            <person name="Henn M.R."/>
            <person name="Nusbaum C."/>
            <person name="Birren B."/>
        </authorList>
    </citation>
    <scope>NUCLEOTIDE SEQUENCE [LARGE SCALE GENOMIC DNA]</scope>
</reference>
<dbReference type="AlphaFoldDB" id="A0A1I7W4M6"/>
<dbReference type="Proteomes" id="UP000095285">
    <property type="component" value="Unassembled WGS sequence"/>
</dbReference>
<evidence type="ECO:0000313" key="1">
    <source>
        <dbReference type="Proteomes" id="UP000095285"/>
    </source>
</evidence>
<organism evidence="1 2">
    <name type="scientific">Loa loa</name>
    <name type="common">Eye worm</name>
    <name type="synonym">Filaria loa</name>
    <dbReference type="NCBI Taxonomy" id="7209"/>
    <lineage>
        <taxon>Eukaryota</taxon>
        <taxon>Metazoa</taxon>
        <taxon>Ecdysozoa</taxon>
        <taxon>Nematoda</taxon>
        <taxon>Chromadorea</taxon>
        <taxon>Rhabditida</taxon>
        <taxon>Spirurina</taxon>
        <taxon>Spiruromorpha</taxon>
        <taxon>Filarioidea</taxon>
        <taxon>Onchocercidae</taxon>
        <taxon>Loa</taxon>
    </lineage>
</organism>
<reference evidence="2" key="2">
    <citation type="submission" date="2016-11" db="UniProtKB">
        <authorList>
            <consortium name="WormBaseParasite"/>
        </authorList>
    </citation>
    <scope>IDENTIFICATION</scope>
</reference>
<protein>
    <submittedName>
        <fullName evidence="2">Single-stranded DNA-binding protein</fullName>
    </submittedName>
</protein>
<dbReference type="WBParaSite" id="EN70_9569">
    <property type="protein sequence ID" value="EN70_9569"/>
    <property type="gene ID" value="EN70_9569"/>
</dbReference>
<sequence length="53" mass="5845">MVKKLVAVKLPYIAHMKPAVVTRRRKAKRNAVCSEFISINLHTTAAKPGGSKQ</sequence>
<evidence type="ECO:0000313" key="2">
    <source>
        <dbReference type="WBParaSite" id="EN70_9569"/>
    </source>
</evidence>
<proteinExistence type="predicted"/>
<name>A0A1I7W4M6_LOALO</name>
<accession>A0A1I7W4M6</accession>
<keyword evidence="1" id="KW-1185">Reference proteome</keyword>